<evidence type="ECO:0000313" key="1">
    <source>
        <dbReference type="EMBL" id="CAC9974384.1"/>
    </source>
</evidence>
<organism evidence="1 2">
    <name type="scientific">Flavobacterium panici</name>
    <dbReference type="NCBI Taxonomy" id="2654843"/>
    <lineage>
        <taxon>Bacteria</taxon>
        <taxon>Pseudomonadati</taxon>
        <taxon>Bacteroidota</taxon>
        <taxon>Flavobacteriia</taxon>
        <taxon>Flavobacteriales</taxon>
        <taxon>Flavobacteriaceae</taxon>
        <taxon>Flavobacterium</taxon>
    </lineage>
</organism>
<name>A0A9N8J2V3_9FLAO</name>
<comment type="caution">
    <text evidence="1">The sequence shown here is derived from an EMBL/GenBank/DDBJ whole genome shotgun (WGS) entry which is preliminary data.</text>
</comment>
<dbReference type="RefSeq" id="WP_180857598.1">
    <property type="nucleotide sequence ID" value="NZ_CAIJDE010000040.1"/>
</dbReference>
<dbReference type="Proteomes" id="UP000533639">
    <property type="component" value="Unassembled WGS sequence"/>
</dbReference>
<accession>A0A9N8J2V3</accession>
<keyword evidence="2" id="KW-1185">Reference proteome</keyword>
<reference evidence="1 2" key="1">
    <citation type="submission" date="2020-06" db="EMBL/GenBank/DDBJ databases">
        <authorList>
            <person name="Criscuolo A."/>
        </authorList>
    </citation>
    <scope>NUCLEOTIDE SEQUENCE [LARGE SCALE GENOMIC DNA]</scope>
    <source>
        <strain evidence="1">PXU-55</strain>
    </source>
</reference>
<sequence length="604" mass="71150">MTETRKYFEKLVSNFDALCKIQNDEIIRFVQLKNQLFALLIEISNYKLLEIEMPKLCLDIAESEDCKDLVEEQRILAVNLADQLCSLLIGKIWYGGEILYHLNRLTISAYHLPKQIQEEINRLDGEKVDGLQFRIRLRNIEDPSDTIKNLIEKNNENINSTEGKCKKIEHTVYLDLKEQLDKKVSFYRSYIIEHYPLAANYFSFSGKCIKAYLCDERKELVVCRIQSYEDPTDTSVHLYEQILDFIPRPPYNCEKIDKQISSWSWFGINKSDWKISDQNFSKEFIHRELLTIYLAHAGENELVEFVKFFIKNRNLQVKFNVEENTFLSIEGDSTYNYLKIFNKKEINETDLESTLEKLNNYSSKYNKQVMFTSKPDNIVIEYFEKNHVKVRYIKDLTDLYFENDHSELIHLFIKSRLNLISFGVPNEINEGKLLINELRNCPRGKAGWPNYEKIGAEVFKFLFADSFAPYIAETQASNSADTLRRDLVVHNSFQSTSTFWSRINVDFKAKLLIVEFKNYKDEFDYDTMHSTTKYLSGKTGNFILIFSRLGGKQSIQDQQKEQLREGKLIITFNDIELIEMIEEKINGRNPLYRLDLKYFSLLKK</sequence>
<dbReference type="AlphaFoldDB" id="A0A9N8J2V3"/>
<dbReference type="EMBL" id="CAIJDE010000040">
    <property type="protein sequence ID" value="CAC9974384.1"/>
    <property type="molecule type" value="Genomic_DNA"/>
</dbReference>
<gene>
    <name evidence="1" type="ORF">FLAPXU55_02081</name>
</gene>
<protein>
    <recommendedName>
        <fullName evidence="3">Restriction endonuclease type IV Mrr domain-containing protein</fullName>
    </recommendedName>
</protein>
<evidence type="ECO:0000313" key="2">
    <source>
        <dbReference type="Proteomes" id="UP000533639"/>
    </source>
</evidence>
<evidence type="ECO:0008006" key="3">
    <source>
        <dbReference type="Google" id="ProtNLM"/>
    </source>
</evidence>
<proteinExistence type="predicted"/>